<gene>
    <name evidence="1" type="ORF">L6452_36309</name>
</gene>
<comment type="caution">
    <text evidence="1">The sequence shown here is derived from an EMBL/GenBank/DDBJ whole genome shotgun (WGS) entry which is preliminary data.</text>
</comment>
<protein>
    <submittedName>
        <fullName evidence="1">Uncharacterized protein</fullName>
    </submittedName>
</protein>
<name>A0ACB8Y8T7_ARCLA</name>
<sequence>MGEGGSFNDDNSSMLMGGVVAGSGGGGVMTRSVAWWLVMWGGLGIRLVVGGRDLDGSYHSDSSSMVIGGWAWVCGDIVVVTTRVVSQSSGVSEGSGLGGWDDGVGVVVVTTIELAW</sequence>
<evidence type="ECO:0000313" key="2">
    <source>
        <dbReference type="Proteomes" id="UP001055879"/>
    </source>
</evidence>
<dbReference type="EMBL" id="CM042059">
    <property type="protein sequence ID" value="KAI3681510.1"/>
    <property type="molecule type" value="Genomic_DNA"/>
</dbReference>
<accession>A0ACB8Y8T7</accession>
<proteinExistence type="predicted"/>
<dbReference type="Proteomes" id="UP001055879">
    <property type="component" value="Linkage Group LG13"/>
</dbReference>
<evidence type="ECO:0000313" key="1">
    <source>
        <dbReference type="EMBL" id="KAI3681510.1"/>
    </source>
</evidence>
<reference evidence="2" key="1">
    <citation type="journal article" date="2022" name="Mol. Ecol. Resour.">
        <title>The genomes of chicory, endive, great burdock and yacon provide insights into Asteraceae palaeo-polyploidization history and plant inulin production.</title>
        <authorList>
            <person name="Fan W."/>
            <person name="Wang S."/>
            <person name="Wang H."/>
            <person name="Wang A."/>
            <person name="Jiang F."/>
            <person name="Liu H."/>
            <person name="Zhao H."/>
            <person name="Xu D."/>
            <person name="Zhang Y."/>
        </authorList>
    </citation>
    <scope>NUCLEOTIDE SEQUENCE [LARGE SCALE GENOMIC DNA]</scope>
    <source>
        <strain evidence="2">cv. Niubang</strain>
    </source>
</reference>
<keyword evidence="2" id="KW-1185">Reference proteome</keyword>
<reference evidence="1 2" key="2">
    <citation type="journal article" date="2022" name="Mol. Ecol. Resour.">
        <title>The genomes of chicory, endive, great burdock and yacon provide insights into Asteraceae paleo-polyploidization history and plant inulin production.</title>
        <authorList>
            <person name="Fan W."/>
            <person name="Wang S."/>
            <person name="Wang H."/>
            <person name="Wang A."/>
            <person name="Jiang F."/>
            <person name="Liu H."/>
            <person name="Zhao H."/>
            <person name="Xu D."/>
            <person name="Zhang Y."/>
        </authorList>
    </citation>
    <scope>NUCLEOTIDE SEQUENCE [LARGE SCALE GENOMIC DNA]</scope>
    <source>
        <strain evidence="2">cv. Niubang</strain>
    </source>
</reference>
<organism evidence="1 2">
    <name type="scientific">Arctium lappa</name>
    <name type="common">Greater burdock</name>
    <name type="synonym">Lappa major</name>
    <dbReference type="NCBI Taxonomy" id="4217"/>
    <lineage>
        <taxon>Eukaryota</taxon>
        <taxon>Viridiplantae</taxon>
        <taxon>Streptophyta</taxon>
        <taxon>Embryophyta</taxon>
        <taxon>Tracheophyta</taxon>
        <taxon>Spermatophyta</taxon>
        <taxon>Magnoliopsida</taxon>
        <taxon>eudicotyledons</taxon>
        <taxon>Gunneridae</taxon>
        <taxon>Pentapetalae</taxon>
        <taxon>asterids</taxon>
        <taxon>campanulids</taxon>
        <taxon>Asterales</taxon>
        <taxon>Asteraceae</taxon>
        <taxon>Carduoideae</taxon>
        <taxon>Cardueae</taxon>
        <taxon>Arctiinae</taxon>
        <taxon>Arctium</taxon>
    </lineage>
</organism>